<dbReference type="InParanoid" id="A0A1E7FA47"/>
<keyword evidence="4 10" id="KW-0479">Metal-binding</keyword>
<dbReference type="FunCoup" id="A0A1E7FA47">
    <property type="interactions" value="82"/>
</dbReference>
<evidence type="ECO:0000256" key="1">
    <source>
        <dbReference type="ARBA" id="ARBA00004273"/>
    </source>
</evidence>
<evidence type="ECO:0000256" key="9">
    <source>
        <dbReference type="ARBA" id="ARBA00023239"/>
    </source>
</evidence>
<evidence type="ECO:0000256" key="6">
    <source>
        <dbReference type="ARBA" id="ARBA00023004"/>
    </source>
</evidence>
<dbReference type="Pfam" id="PF01265">
    <property type="entry name" value="Cyto_heme_lyase"/>
    <property type="match status" value="1"/>
</dbReference>
<keyword evidence="6 10" id="KW-0408">Iron</keyword>
<proteinExistence type="inferred from homology"/>
<evidence type="ECO:0000256" key="3">
    <source>
        <dbReference type="ARBA" id="ARBA00022617"/>
    </source>
</evidence>
<evidence type="ECO:0000256" key="2">
    <source>
        <dbReference type="ARBA" id="ARBA00007255"/>
    </source>
</evidence>
<evidence type="ECO:0000256" key="8">
    <source>
        <dbReference type="ARBA" id="ARBA00023136"/>
    </source>
</evidence>
<reference evidence="12 13" key="1">
    <citation type="submission" date="2016-09" db="EMBL/GenBank/DDBJ databases">
        <title>Extensive genetic diversity and differential bi-allelic expression allows diatom success in the polar Southern Ocean.</title>
        <authorList>
            <consortium name="DOE Joint Genome Institute"/>
            <person name="Mock T."/>
            <person name="Otillar R.P."/>
            <person name="Strauss J."/>
            <person name="Dupont C."/>
            <person name="Frickenhaus S."/>
            <person name="Maumus F."/>
            <person name="Mcmullan M."/>
            <person name="Sanges R."/>
            <person name="Schmutz J."/>
            <person name="Toseland A."/>
            <person name="Valas R."/>
            <person name="Veluchamy A."/>
            <person name="Ward B.J."/>
            <person name="Allen A."/>
            <person name="Barry K."/>
            <person name="Falciatore A."/>
            <person name="Ferrante M."/>
            <person name="Fortunato A.E."/>
            <person name="Gloeckner G."/>
            <person name="Gruber A."/>
            <person name="Hipkin R."/>
            <person name="Janech M."/>
            <person name="Kroth P."/>
            <person name="Leese F."/>
            <person name="Lindquist E."/>
            <person name="Lyon B.R."/>
            <person name="Martin J."/>
            <person name="Mayer C."/>
            <person name="Parker M."/>
            <person name="Quesneville H."/>
            <person name="Raymond J."/>
            <person name="Uhlig C."/>
            <person name="Valentin K.U."/>
            <person name="Worden A.Z."/>
            <person name="Armbrust E.V."/>
            <person name="Bowler C."/>
            <person name="Green B."/>
            <person name="Moulton V."/>
            <person name="Van Oosterhout C."/>
            <person name="Grigoriev I."/>
        </authorList>
    </citation>
    <scope>NUCLEOTIDE SEQUENCE [LARGE SCALE GENOMIC DNA]</scope>
    <source>
        <strain evidence="12 13">CCMP1102</strain>
    </source>
</reference>
<dbReference type="PANTHER" id="PTHR12743:SF8">
    <property type="entry name" value="PROTEIN HRI1"/>
    <property type="match status" value="1"/>
</dbReference>
<feature type="compositionally biased region" description="Polar residues" evidence="11">
    <location>
        <begin position="149"/>
        <end position="168"/>
    </location>
</feature>
<feature type="region of interest" description="Disordered" evidence="11">
    <location>
        <begin position="195"/>
        <end position="226"/>
    </location>
</feature>
<protein>
    <recommendedName>
        <fullName evidence="10">Holocytochrome c-type synthase</fullName>
        <ecNumber evidence="10">4.4.1.17</ecNumber>
    </recommendedName>
</protein>
<evidence type="ECO:0000256" key="4">
    <source>
        <dbReference type="ARBA" id="ARBA00022723"/>
    </source>
</evidence>
<evidence type="ECO:0000313" key="13">
    <source>
        <dbReference type="Proteomes" id="UP000095751"/>
    </source>
</evidence>
<evidence type="ECO:0000256" key="5">
    <source>
        <dbReference type="ARBA" id="ARBA00022792"/>
    </source>
</evidence>
<dbReference type="GO" id="GO:0004408">
    <property type="term" value="F:holocytochrome-c synthase activity"/>
    <property type="evidence" value="ECO:0007669"/>
    <property type="project" value="UniProtKB-EC"/>
</dbReference>
<feature type="compositionally biased region" description="Polar residues" evidence="11">
    <location>
        <begin position="43"/>
        <end position="60"/>
    </location>
</feature>
<evidence type="ECO:0000256" key="11">
    <source>
        <dbReference type="SAM" id="MobiDB-lite"/>
    </source>
</evidence>
<keyword evidence="13" id="KW-1185">Reference proteome</keyword>
<sequence>MGGGISKHSDDASFQAEATTTTSEKPIQQQQPEKDKDKEESNCPMNSKDGSGYNFPSMTQMFRAVAIHGPGGSKPLSEEERAKAMAKTNDDGSSGGSGGGCPVKHAPPQPPSSSSDGGGCPVKARHQEYNVYSQPIDKMNNMPKGAKTQLPNPSQQMELPTNRVSSTIPKGGDGVETTWTYPSPQQFYNALSRKGKMDNTNNQSGAGSGGGAGESSEEGAASEEDMSSVVALHNNMNEKTWAKVVEWERQTYDETSTPKLLKFTGCPHDLSPKAAIKHYLLGHPLPYDRHDWTILRNDGTTTRYIIDYYYDETRASLSADSSMPKLHDRSGTPSLLVDVRPALDGASPLFARAVQMPYRIMTGKTSYEMLPMKGTKELASQVNESIEVWKSIQKMRIADQQQAQKVAATTTDNNNNEENKNNNAIIEIDEEQAKEIALRFASALNDCSGARKNVANCSTEEEHSKASMDLTLCFGKTLCPVQHKTLLKILSSDNTDDADAKTEAALETLTECVMLKTAERRVAREQHPTLFQE</sequence>
<comment type="function">
    <text evidence="10">Lyase that catalyzes the covalent linking of the heme group to the cytochrome C apoprotein to produce the mature functional cytochrome.</text>
</comment>
<keyword evidence="3 10" id="KW-0349">Heme</keyword>
<dbReference type="GO" id="GO:0046872">
    <property type="term" value="F:metal ion binding"/>
    <property type="evidence" value="ECO:0007669"/>
    <property type="project" value="UniProtKB-KW"/>
</dbReference>
<evidence type="ECO:0000256" key="10">
    <source>
        <dbReference type="RuleBase" id="RU363130"/>
    </source>
</evidence>
<dbReference type="EMBL" id="KV784359">
    <property type="protein sequence ID" value="OEU15041.1"/>
    <property type="molecule type" value="Genomic_DNA"/>
</dbReference>
<keyword evidence="8 10" id="KW-0472">Membrane</keyword>
<comment type="subcellular location">
    <subcellularLocation>
        <location evidence="1 10">Mitochondrion inner membrane</location>
    </subcellularLocation>
</comment>
<dbReference type="AlphaFoldDB" id="A0A1E7FA47"/>
<feature type="region of interest" description="Disordered" evidence="11">
    <location>
        <begin position="1"/>
        <end position="169"/>
    </location>
</feature>
<dbReference type="EC" id="4.4.1.17" evidence="10"/>
<dbReference type="Proteomes" id="UP000095751">
    <property type="component" value="Unassembled WGS sequence"/>
</dbReference>
<accession>A0A1E7FA47</accession>
<dbReference type="PANTHER" id="PTHR12743">
    <property type="entry name" value="CYTOCHROME C1 HEME LYASE"/>
    <property type="match status" value="1"/>
</dbReference>
<feature type="compositionally biased region" description="Basic and acidic residues" evidence="11">
    <location>
        <begin position="32"/>
        <end position="41"/>
    </location>
</feature>
<dbReference type="KEGG" id="fcy:FRACYDRAFT_261492"/>
<gene>
    <name evidence="12" type="ORF">FRACYDRAFT_261492</name>
</gene>
<dbReference type="OrthoDB" id="4243at2759"/>
<dbReference type="GO" id="GO:0005743">
    <property type="term" value="C:mitochondrial inner membrane"/>
    <property type="evidence" value="ECO:0007669"/>
    <property type="project" value="UniProtKB-SubCell"/>
</dbReference>
<keyword evidence="9 10" id="KW-0456">Lyase</keyword>
<evidence type="ECO:0000256" key="7">
    <source>
        <dbReference type="ARBA" id="ARBA00023128"/>
    </source>
</evidence>
<evidence type="ECO:0000313" key="12">
    <source>
        <dbReference type="EMBL" id="OEU15041.1"/>
    </source>
</evidence>
<organism evidence="12 13">
    <name type="scientific">Fragilariopsis cylindrus CCMP1102</name>
    <dbReference type="NCBI Taxonomy" id="635003"/>
    <lineage>
        <taxon>Eukaryota</taxon>
        <taxon>Sar</taxon>
        <taxon>Stramenopiles</taxon>
        <taxon>Ochrophyta</taxon>
        <taxon>Bacillariophyta</taxon>
        <taxon>Bacillariophyceae</taxon>
        <taxon>Bacillariophycidae</taxon>
        <taxon>Bacillariales</taxon>
        <taxon>Bacillariaceae</taxon>
        <taxon>Fragilariopsis</taxon>
    </lineage>
</organism>
<name>A0A1E7FA47_9STRA</name>
<keyword evidence="7 10" id="KW-0496">Mitochondrion</keyword>
<comment type="similarity">
    <text evidence="2 10">Belongs to the cytochrome c-type heme lyase family.</text>
</comment>
<dbReference type="InterPro" id="IPR000511">
    <property type="entry name" value="Holocyt_c/c1_synthase"/>
</dbReference>
<feature type="compositionally biased region" description="Acidic residues" evidence="11">
    <location>
        <begin position="215"/>
        <end position="226"/>
    </location>
</feature>
<keyword evidence="5 10" id="KW-0999">Mitochondrion inner membrane</keyword>
<comment type="catalytic activity">
    <reaction evidence="10">
        <text>holo-[cytochrome c] = apo-[cytochrome c] + heme b</text>
        <dbReference type="Rhea" id="RHEA:22648"/>
        <dbReference type="Rhea" id="RHEA-COMP:10725"/>
        <dbReference type="Rhea" id="RHEA-COMP:10726"/>
        <dbReference type="ChEBI" id="CHEBI:29950"/>
        <dbReference type="ChEBI" id="CHEBI:60344"/>
        <dbReference type="ChEBI" id="CHEBI:83739"/>
        <dbReference type="EC" id="4.4.1.17"/>
    </reaction>
</comment>